<keyword evidence="10" id="KW-0808">Transferase</keyword>
<keyword evidence="11" id="KW-1185">Reference proteome</keyword>
<feature type="compositionally biased region" description="Basic and acidic residues" evidence="7">
    <location>
        <begin position="863"/>
        <end position="873"/>
    </location>
</feature>
<evidence type="ECO:0000313" key="11">
    <source>
        <dbReference type="Proteomes" id="UP000774617"/>
    </source>
</evidence>
<reference evidence="10 11" key="1">
    <citation type="journal article" date="2021" name="Nat. Commun.">
        <title>Genetic determinants of endophytism in the Arabidopsis root mycobiome.</title>
        <authorList>
            <person name="Mesny F."/>
            <person name="Miyauchi S."/>
            <person name="Thiergart T."/>
            <person name="Pickel B."/>
            <person name="Atanasova L."/>
            <person name="Karlsson M."/>
            <person name="Huettel B."/>
            <person name="Barry K.W."/>
            <person name="Haridas S."/>
            <person name="Chen C."/>
            <person name="Bauer D."/>
            <person name="Andreopoulos W."/>
            <person name="Pangilinan J."/>
            <person name="LaButti K."/>
            <person name="Riley R."/>
            <person name="Lipzen A."/>
            <person name="Clum A."/>
            <person name="Drula E."/>
            <person name="Henrissat B."/>
            <person name="Kohler A."/>
            <person name="Grigoriev I.V."/>
            <person name="Martin F.M."/>
            <person name="Hacquard S."/>
        </authorList>
    </citation>
    <scope>NUCLEOTIDE SEQUENCE [LARGE SCALE GENOMIC DNA]</scope>
    <source>
        <strain evidence="10 11">MPI-SDFR-AT-0080</strain>
    </source>
</reference>
<keyword evidence="8" id="KW-1133">Transmembrane helix</keyword>
<feature type="compositionally biased region" description="Basic and acidic residues" evidence="7">
    <location>
        <begin position="774"/>
        <end position="786"/>
    </location>
</feature>
<evidence type="ECO:0000259" key="9">
    <source>
        <dbReference type="PROSITE" id="PS51635"/>
    </source>
</evidence>
<comment type="caution">
    <text evidence="6">Lacks conserved residue(s) required for the propagation of feature annotation.</text>
</comment>
<feature type="region of interest" description="Disordered" evidence="7">
    <location>
        <begin position="661"/>
        <end position="727"/>
    </location>
</feature>
<comment type="similarity">
    <text evidence="2">Belongs to the PLPL family.</text>
</comment>
<feature type="compositionally biased region" description="Acidic residues" evidence="7">
    <location>
        <begin position="879"/>
        <end position="901"/>
    </location>
</feature>
<evidence type="ECO:0000256" key="2">
    <source>
        <dbReference type="ARBA" id="ARBA00006104"/>
    </source>
</evidence>
<evidence type="ECO:0000256" key="1">
    <source>
        <dbReference type="ARBA" id="ARBA00002682"/>
    </source>
</evidence>
<dbReference type="InterPro" id="IPR016035">
    <property type="entry name" value="Acyl_Trfase/lysoPLipase"/>
</dbReference>
<dbReference type="GO" id="GO:0016787">
    <property type="term" value="F:hydrolase activity"/>
    <property type="evidence" value="ECO:0007669"/>
    <property type="project" value="UniProtKB-KW"/>
</dbReference>
<keyword evidence="8" id="KW-0472">Membrane</keyword>
<gene>
    <name evidence="10" type="ORF">B0J12DRAFT_69378</name>
</gene>
<evidence type="ECO:0000256" key="8">
    <source>
        <dbReference type="SAM" id="Phobius"/>
    </source>
</evidence>
<dbReference type="Pfam" id="PF01734">
    <property type="entry name" value="Patatin"/>
    <property type="match status" value="1"/>
</dbReference>
<dbReference type="EMBL" id="JAGTJR010000011">
    <property type="protein sequence ID" value="KAH7052280.1"/>
    <property type="molecule type" value="Genomic_DNA"/>
</dbReference>
<dbReference type="Gene3D" id="3.40.1090.10">
    <property type="entry name" value="Cytosolic phospholipase A2 catalytic domain"/>
    <property type="match status" value="2"/>
</dbReference>
<feature type="compositionally biased region" description="Polar residues" evidence="7">
    <location>
        <begin position="1"/>
        <end position="10"/>
    </location>
</feature>
<evidence type="ECO:0000256" key="4">
    <source>
        <dbReference type="ARBA" id="ARBA00022963"/>
    </source>
</evidence>
<evidence type="ECO:0000313" key="10">
    <source>
        <dbReference type="EMBL" id="KAH7052280.1"/>
    </source>
</evidence>
<comment type="function">
    <text evidence="1">Probable lipid hydrolase.</text>
</comment>
<name>A0ABQ8GG32_9PEZI</name>
<proteinExistence type="inferred from homology"/>
<dbReference type="PROSITE" id="PS51635">
    <property type="entry name" value="PNPLA"/>
    <property type="match status" value="1"/>
</dbReference>
<feature type="domain" description="PNPLA" evidence="9">
    <location>
        <begin position="298"/>
        <end position="489"/>
    </location>
</feature>
<feature type="active site" description="Nucleophile" evidence="6">
    <location>
        <position position="331"/>
    </location>
</feature>
<keyword evidence="5 6" id="KW-0443">Lipid metabolism</keyword>
<feature type="active site" description="Proton acceptor" evidence="6">
    <location>
        <position position="476"/>
    </location>
</feature>
<comment type="caution">
    <text evidence="10">The sequence shown here is derived from an EMBL/GenBank/DDBJ whole genome shotgun (WGS) entry which is preliminary data.</text>
</comment>
<dbReference type="PANTHER" id="PTHR14226">
    <property type="entry name" value="NEUROPATHY TARGET ESTERASE/SWISS CHEESE D.MELANOGASTER"/>
    <property type="match status" value="1"/>
</dbReference>
<dbReference type="InterPro" id="IPR002641">
    <property type="entry name" value="PNPLA_dom"/>
</dbReference>
<evidence type="ECO:0000256" key="3">
    <source>
        <dbReference type="ARBA" id="ARBA00022801"/>
    </source>
</evidence>
<keyword evidence="3 6" id="KW-0378">Hydrolase</keyword>
<keyword evidence="8" id="KW-0812">Transmembrane</keyword>
<evidence type="ECO:0000256" key="5">
    <source>
        <dbReference type="ARBA" id="ARBA00023098"/>
    </source>
</evidence>
<sequence>MADISKSTDGPSPHDPDGFDITKLPDYDTDFVNDDDFVKFDRALHAPDPSPSSDNLASPQVPKRSAFITALNDWRPVHQRVRKKKRRQPRRGVDETREGFVYTLLKWPLLFTVFGWLFVLGLMYLLTRLYIYLYEHWITWRGKRERLRRKLNQTTNYQDWVAAAKELDGHLGNEKWKQTDEYAYYDAKTIRRVKDTLIKLRTQVEQEQNAVNGQSGSSAYAINQLRGLLEACVKSNFVGFENPHLYSESYYGTKHLVQAYVDEIEKSLELLRDTKAISAEDKRTMFKHLSTNFGRTALCLSGGATFAYYHFGVAKALLDAGLLPNVITGTSGGALVAALLGTRTDDELKQLLVPALAHKITACHDDMITWAKRWYKTGARFDSVDWARRCAWFTHGSLTFREAYARTGRILNVSCVPSDPHSPTILANYHTSPDCVIWSAVLASAAVPGILNPVVLMKKAPDGSLEPYSFGHKWKDGSLRTDIPLKALNLHFNVRFSIVSQVNPHVNLFFFSSRGSVGRPVTHRRGRGWRGGYLGSAIEQYLKLDLTKWLKVLRHLELLPRPLGQDWSSIWLQRFSGTITIWPKSIPSDFYYILTDPTPQRLARMIHVGQQSAFPKLKFIANRMKIERLVEEGRRAARPTRPGLSSLLSEEDLRGLLREAHRNGGSVAPPPDLHAALSGPPSSTSSVSDDDTPDRSRPPPVQTNIASALDNKSPRNTEPGGESPSFSKRLSGWWSSFQNKAPDSPRAAALQRSAHLRGGPYNGSQRPGSMFELRPPREFVEDELYRHPPSPQADRRDQQSSHLRDSASFSRRGSGAMEIFRQSRVFIDDSEEEDGADGSARGGVAGAGDWDDGAGDGPGGAEEPEREREEDALQRFLGTDDEGVSSSAEEGDESSEGDDGEGASAFLRRRRQSRGTFVG</sequence>
<dbReference type="GO" id="GO:0016740">
    <property type="term" value="F:transferase activity"/>
    <property type="evidence" value="ECO:0007669"/>
    <property type="project" value="UniProtKB-KW"/>
</dbReference>
<evidence type="ECO:0000256" key="7">
    <source>
        <dbReference type="SAM" id="MobiDB-lite"/>
    </source>
</evidence>
<accession>A0ABQ8GG32</accession>
<feature type="region of interest" description="Disordered" evidence="7">
    <location>
        <begin position="1"/>
        <end position="23"/>
    </location>
</feature>
<dbReference type="SUPFAM" id="SSF52151">
    <property type="entry name" value="FabD/lysophospholipase-like"/>
    <property type="match status" value="1"/>
</dbReference>
<dbReference type="Pfam" id="PF11815">
    <property type="entry name" value="DUF3336"/>
    <property type="match status" value="1"/>
</dbReference>
<dbReference type="CDD" id="cd07232">
    <property type="entry name" value="Pat_PLPL"/>
    <property type="match status" value="1"/>
</dbReference>
<feature type="region of interest" description="Disordered" evidence="7">
    <location>
        <begin position="756"/>
        <end position="919"/>
    </location>
</feature>
<dbReference type="InterPro" id="IPR050301">
    <property type="entry name" value="NTE"/>
</dbReference>
<protein>
    <submittedName>
        <fullName evidence="10">Acyl transferase/acyl hydrolase/lysophospholipase</fullName>
    </submittedName>
</protein>
<organism evidence="10 11">
    <name type="scientific">Macrophomina phaseolina</name>
    <dbReference type="NCBI Taxonomy" id="35725"/>
    <lineage>
        <taxon>Eukaryota</taxon>
        <taxon>Fungi</taxon>
        <taxon>Dikarya</taxon>
        <taxon>Ascomycota</taxon>
        <taxon>Pezizomycotina</taxon>
        <taxon>Dothideomycetes</taxon>
        <taxon>Dothideomycetes incertae sedis</taxon>
        <taxon>Botryosphaeriales</taxon>
        <taxon>Botryosphaeriaceae</taxon>
        <taxon>Macrophomina</taxon>
    </lineage>
</organism>
<dbReference type="InterPro" id="IPR021771">
    <property type="entry name" value="Triacylglycerol_lipase_N"/>
</dbReference>
<dbReference type="PANTHER" id="PTHR14226:SF66">
    <property type="entry name" value="TRIACYLGLYCEROL LIPASE PTL2"/>
    <property type="match status" value="1"/>
</dbReference>
<feature type="compositionally biased region" description="Basic and acidic residues" evidence="7">
    <location>
        <begin position="793"/>
        <end position="805"/>
    </location>
</feature>
<evidence type="ECO:0000256" key="6">
    <source>
        <dbReference type="PROSITE-ProRule" id="PRU01161"/>
    </source>
</evidence>
<keyword evidence="4 6" id="KW-0442">Lipid degradation</keyword>
<feature type="short sequence motif" description="GXSXG" evidence="6">
    <location>
        <begin position="329"/>
        <end position="333"/>
    </location>
</feature>
<feature type="transmembrane region" description="Helical" evidence="8">
    <location>
        <begin position="109"/>
        <end position="134"/>
    </location>
</feature>
<dbReference type="Proteomes" id="UP000774617">
    <property type="component" value="Unassembled WGS sequence"/>
</dbReference>
<feature type="transmembrane region" description="Helical" evidence="8">
    <location>
        <begin position="292"/>
        <end position="311"/>
    </location>
</feature>